<evidence type="ECO:0000313" key="9">
    <source>
        <dbReference type="EMBL" id="ODQ61462.1"/>
    </source>
</evidence>
<keyword evidence="10" id="KW-1185">Reference proteome</keyword>
<dbReference type="FunFam" id="1.20.1740.10:FF:000046">
    <property type="entry name" value="Amino-acid permease, putative"/>
    <property type="match status" value="1"/>
</dbReference>
<keyword evidence="5 8" id="KW-0472">Membrane</keyword>
<organism evidence="9 10">
    <name type="scientific">Wickerhamomyces anomalus (strain ATCC 58044 / CBS 1984 / NCYC 433 / NRRL Y-366-8)</name>
    <name type="common">Yeast</name>
    <name type="synonym">Hansenula anomala</name>
    <dbReference type="NCBI Taxonomy" id="683960"/>
    <lineage>
        <taxon>Eukaryota</taxon>
        <taxon>Fungi</taxon>
        <taxon>Dikarya</taxon>
        <taxon>Ascomycota</taxon>
        <taxon>Saccharomycotina</taxon>
        <taxon>Saccharomycetes</taxon>
        <taxon>Phaffomycetales</taxon>
        <taxon>Wickerhamomycetaceae</taxon>
        <taxon>Wickerhamomyces</taxon>
    </lineage>
</organism>
<dbReference type="GeneID" id="30201355"/>
<evidence type="ECO:0000256" key="1">
    <source>
        <dbReference type="ARBA" id="ARBA00004141"/>
    </source>
</evidence>
<feature type="transmembrane region" description="Helical" evidence="8">
    <location>
        <begin position="244"/>
        <end position="270"/>
    </location>
</feature>
<feature type="compositionally biased region" description="Basic and acidic residues" evidence="7">
    <location>
        <begin position="52"/>
        <end position="87"/>
    </location>
</feature>
<comment type="subcellular location">
    <subcellularLocation>
        <location evidence="1">Membrane</location>
        <topology evidence="1">Multi-pass membrane protein</topology>
    </subcellularLocation>
</comment>
<dbReference type="Pfam" id="PF13520">
    <property type="entry name" value="AA_permease_2"/>
    <property type="match status" value="1"/>
</dbReference>
<comment type="similarity">
    <text evidence="6">Belongs to the amino acid-polyamine-organocation (APC) superfamily. Amino acid/choline transporter (ACT) (TC 2.A.3.4) family.</text>
</comment>
<feature type="compositionally biased region" description="Basic residues" evidence="7">
    <location>
        <begin position="1"/>
        <end position="24"/>
    </location>
</feature>
<proteinExistence type="inferred from homology"/>
<dbReference type="AlphaFoldDB" id="A0A1E3P937"/>
<dbReference type="OrthoDB" id="2417308at2759"/>
<evidence type="ECO:0000256" key="4">
    <source>
        <dbReference type="ARBA" id="ARBA00022989"/>
    </source>
</evidence>
<feature type="transmembrane region" description="Helical" evidence="8">
    <location>
        <begin position="496"/>
        <end position="516"/>
    </location>
</feature>
<dbReference type="RefSeq" id="XP_019040669.1">
    <property type="nucleotide sequence ID" value="XM_019184109.1"/>
</dbReference>
<evidence type="ECO:0008006" key="11">
    <source>
        <dbReference type="Google" id="ProtNLM"/>
    </source>
</evidence>
<feature type="transmembrane region" description="Helical" evidence="8">
    <location>
        <begin position="556"/>
        <end position="586"/>
    </location>
</feature>
<dbReference type="GO" id="GO:0015101">
    <property type="term" value="F:organic cation transmembrane transporter activity"/>
    <property type="evidence" value="ECO:0007669"/>
    <property type="project" value="UniProtKB-ARBA"/>
</dbReference>
<evidence type="ECO:0000256" key="5">
    <source>
        <dbReference type="ARBA" id="ARBA00023136"/>
    </source>
</evidence>
<dbReference type="Gene3D" id="1.20.1740.10">
    <property type="entry name" value="Amino acid/polyamine transporter I"/>
    <property type="match status" value="1"/>
</dbReference>
<sequence>MAKPSKGIKKKSSKTSSKILKKNSKSTSSKVDKLDSKIDVSEITLLQLNQSNDEKKKSILDHKSLKKDHDKDVETKENEKKNEGDLMKHLKNRLISTLKQNTSSNSISKMSDSEKLKSVNIDADSASVQTGSQMNVDDLKLAEHGYKPELRRNFSIWSLLGVGFGLTNSWFGISASLVAGISSGGPLLIVYGIIVVACMSSCIGISLSELTSAFPENSGGQYYWTFQLAPKQYKRFWAYMCGSYAWFGAIFTSASTTLSVASAIVGMYVLGTGDPNREVQRWEVFVCFEIMNAFLIIFNVWDKPLPYISSVALWTSISSFVVITITVLICSRGHYQTASFVFVEFNNATGWSSKAIAFIIGLQSPNWAFSCLDASCHMTEEIASPEREIPKAIMSTVAIGFATSLIYSISMFFSITDLSAILASNTGVPILDIFDQALKNRHGALFLESLVILTGFGCTIAAQTWQARLCWSFSRDQGLPGSRYWSRVNSKTNLPINANLISVACSALIGCIYMGSTTAYNAMVTGCITFLLLSYAIPICCLLYKGRSNIKHGPFWLGKFGFAANILTLCWTVFAIVFFCFPYTIPVTKGDMNYASVVLVGFTIYAIIYWFARGNKVFAKNHDIEKEVEQDLLK</sequence>
<reference evidence="9 10" key="1">
    <citation type="journal article" date="2016" name="Proc. Natl. Acad. Sci. U.S.A.">
        <title>Comparative genomics of biotechnologically important yeasts.</title>
        <authorList>
            <person name="Riley R."/>
            <person name="Haridas S."/>
            <person name="Wolfe K.H."/>
            <person name="Lopes M.R."/>
            <person name="Hittinger C.T."/>
            <person name="Goeker M."/>
            <person name="Salamov A.A."/>
            <person name="Wisecaver J.H."/>
            <person name="Long T.M."/>
            <person name="Calvey C.H."/>
            <person name="Aerts A.L."/>
            <person name="Barry K.W."/>
            <person name="Choi C."/>
            <person name="Clum A."/>
            <person name="Coughlan A.Y."/>
            <person name="Deshpande S."/>
            <person name="Douglass A.P."/>
            <person name="Hanson S.J."/>
            <person name="Klenk H.-P."/>
            <person name="LaButti K.M."/>
            <person name="Lapidus A."/>
            <person name="Lindquist E.A."/>
            <person name="Lipzen A.M."/>
            <person name="Meier-Kolthoff J.P."/>
            <person name="Ohm R.A."/>
            <person name="Otillar R.P."/>
            <person name="Pangilinan J.L."/>
            <person name="Peng Y."/>
            <person name="Rokas A."/>
            <person name="Rosa C.A."/>
            <person name="Scheuner C."/>
            <person name="Sibirny A.A."/>
            <person name="Slot J.C."/>
            <person name="Stielow J.B."/>
            <person name="Sun H."/>
            <person name="Kurtzman C.P."/>
            <person name="Blackwell M."/>
            <person name="Grigoriev I.V."/>
            <person name="Jeffries T.W."/>
        </authorList>
    </citation>
    <scope>NUCLEOTIDE SEQUENCE [LARGE SCALE GENOMIC DNA]</scope>
    <source>
        <strain evidence="10">ATCC 58044 / CBS 1984 / NCYC 433 / NRRL Y-366-8</strain>
    </source>
</reference>
<feature type="transmembrane region" description="Helical" evidence="8">
    <location>
        <begin position="282"/>
        <end position="301"/>
    </location>
</feature>
<evidence type="ECO:0000256" key="3">
    <source>
        <dbReference type="ARBA" id="ARBA00022692"/>
    </source>
</evidence>
<dbReference type="STRING" id="683960.A0A1E3P937"/>
<feature type="transmembrane region" description="Helical" evidence="8">
    <location>
        <begin position="522"/>
        <end position="544"/>
    </location>
</feature>
<gene>
    <name evidence="9" type="ORF">WICANDRAFT_68045</name>
</gene>
<keyword evidence="2" id="KW-0813">Transport</keyword>
<keyword evidence="3 8" id="KW-0812">Transmembrane</keyword>
<dbReference type="InterPro" id="IPR002293">
    <property type="entry name" value="AA/rel_permease1"/>
</dbReference>
<evidence type="ECO:0000256" key="6">
    <source>
        <dbReference type="ARBA" id="ARBA00061200"/>
    </source>
</evidence>
<evidence type="ECO:0000256" key="7">
    <source>
        <dbReference type="SAM" id="MobiDB-lite"/>
    </source>
</evidence>
<evidence type="ECO:0000256" key="2">
    <source>
        <dbReference type="ARBA" id="ARBA00022448"/>
    </source>
</evidence>
<feature type="region of interest" description="Disordered" evidence="7">
    <location>
        <begin position="1"/>
        <end position="34"/>
    </location>
</feature>
<feature type="region of interest" description="Disordered" evidence="7">
    <location>
        <begin position="51"/>
        <end position="87"/>
    </location>
</feature>
<evidence type="ECO:0000256" key="8">
    <source>
        <dbReference type="SAM" id="Phobius"/>
    </source>
</evidence>
<feature type="transmembrane region" description="Helical" evidence="8">
    <location>
        <begin position="397"/>
        <end position="423"/>
    </location>
</feature>
<feature type="transmembrane region" description="Helical" evidence="8">
    <location>
        <begin position="443"/>
        <end position="465"/>
    </location>
</feature>
<dbReference type="EMBL" id="KV454209">
    <property type="protein sequence ID" value="ODQ61462.1"/>
    <property type="molecule type" value="Genomic_DNA"/>
</dbReference>
<keyword evidence="4 8" id="KW-1133">Transmembrane helix</keyword>
<dbReference type="Proteomes" id="UP000094112">
    <property type="component" value="Unassembled WGS sequence"/>
</dbReference>
<evidence type="ECO:0000313" key="10">
    <source>
        <dbReference type="Proteomes" id="UP000094112"/>
    </source>
</evidence>
<feature type="transmembrane region" description="Helical" evidence="8">
    <location>
        <begin position="156"/>
        <end position="181"/>
    </location>
</feature>
<feature type="transmembrane region" description="Helical" evidence="8">
    <location>
        <begin position="188"/>
        <end position="207"/>
    </location>
</feature>
<name>A0A1E3P937_WICAA</name>
<feature type="transmembrane region" description="Helical" evidence="8">
    <location>
        <begin position="307"/>
        <end position="330"/>
    </location>
</feature>
<protein>
    <recommendedName>
        <fullName evidence="11">Amino acid permease/ SLC12A domain-containing protein</fullName>
    </recommendedName>
</protein>
<accession>A0A1E3P937</accession>
<feature type="transmembrane region" description="Helical" evidence="8">
    <location>
        <begin position="592"/>
        <end position="612"/>
    </location>
</feature>
<dbReference type="PANTHER" id="PTHR45649">
    <property type="entry name" value="AMINO-ACID PERMEASE BAT1"/>
    <property type="match status" value="1"/>
</dbReference>
<dbReference type="PANTHER" id="PTHR45649:SF7">
    <property type="entry name" value="CHOLINE TRANSPORT PROTEIN"/>
    <property type="match status" value="1"/>
</dbReference>
<dbReference type="GO" id="GO:0016020">
    <property type="term" value="C:membrane"/>
    <property type="evidence" value="ECO:0007669"/>
    <property type="project" value="UniProtKB-SubCell"/>
</dbReference>